<feature type="transmembrane region" description="Helical" evidence="7">
    <location>
        <begin position="177"/>
        <end position="197"/>
    </location>
</feature>
<keyword evidence="6 7" id="KW-0472">Membrane</keyword>
<sequence>MKKPPRARSLGLASCDICRQIVRLPNSPSIRLKCPRCGGTIHSRITHSLSRTWALLLASMILYVPANVYPVMKNTYLGAESDNTILSGVVLFLKEGDWVLALVIFTASIIVPLLKMVSLLYLLMNVRKAPHERRARQQTILYRVTELVGRWSMVDVFVIGILTALVQMGVISTVEPGIGAMAFGAVVVLTMLAAISFDPRLIWDRDLT</sequence>
<dbReference type="InterPro" id="IPR007498">
    <property type="entry name" value="PqiA-like"/>
</dbReference>
<dbReference type="InterPro" id="IPR051800">
    <property type="entry name" value="PqiA-PqiB_transport"/>
</dbReference>
<dbReference type="AlphaFoldDB" id="A0A831WAV7"/>
<keyword evidence="3" id="KW-0997">Cell inner membrane</keyword>
<reference evidence="8" key="1">
    <citation type="journal article" date="2020" name="mSystems">
        <title>Genome- and Community-Level Interaction Insights into Carbon Utilization and Element Cycling Functions of Hydrothermarchaeota in Hydrothermal Sediment.</title>
        <authorList>
            <person name="Zhou Z."/>
            <person name="Liu Y."/>
            <person name="Xu W."/>
            <person name="Pan J."/>
            <person name="Luo Z.H."/>
            <person name="Li M."/>
        </authorList>
    </citation>
    <scope>NUCLEOTIDE SEQUENCE [LARGE SCALE GENOMIC DNA]</scope>
    <source>
        <strain evidence="8">HyVt-458</strain>
    </source>
</reference>
<feature type="transmembrane region" description="Helical" evidence="7">
    <location>
        <begin position="147"/>
        <end position="171"/>
    </location>
</feature>
<dbReference type="EMBL" id="DRLF01000087">
    <property type="protein sequence ID" value="HEC05630.1"/>
    <property type="molecule type" value="Genomic_DNA"/>
</dbReference>
<keyword evidence="2" id="KW-1003">Cell membrane</keyword>
<feature type="transmembrane region" description="Helical" evidence="7">
    <location>
        <begin position="53"/>
        <end position="72"/>
    </location>
</feature>
<evidence type="ECO:0000256" key="5">
    <source>
        <dbReference type="ARBA" id="ARBA00022989"/>
    </source>
</evidence>
<dbReference type="Proteomes" id="UP000886339">
    <property type="component" value="Unassembled WGS sequence"/>
</dbReference>
<name>A0A831WAV7_9GAMM</name>
<evidence type="ECO:0000256" key="2">
    <source>
        <dbReference type="ARBA" id="ARBA00022475"/>
    </source>
</evidence>
<accession>A0A831WAV7</accession>
<dbReference type="GO" id="GO:0005886">
    <property type="term" value="C:plasma membrane"/>
    <property type="evidence" value="ECO:0007669"/>
    <property type="project" value="UniProtKB-SubCell"/>
</dbReference>
<feature type="transmembrane region" description="Helical" evidence="7">
    <location>
        <begin position="98"/>
        <end position="126"/>
    </location>
</feature>
<organism evidence="8">
    <name type="scientific">Thiolapillus brandeum</name>
    <dbReference type="NCBI Taxonomy" id="1076588"/>
    <lineage>
        <taxon>Bacteria</taxon>
        <taxon>Pseudomonadati</taxon>
        <taxon>Pseudomonadota</taxon>
        <taxon>Gammaproteobacteria</taxon>
        <taxon>Chromatiales</taxon>
        <taxon>Sedimenticolaceae</taxon>
        <taxon>Thiolapillus</taxon>
    </lineage>
</organism>
<evidence type="ECO:0000256" key="4">
    <source>
        <dbReference type="ARBA" id="ARBA00022692"/>
    </source>
</evidence>
<evidence type="ECO:0000256" key="3">
    <source>
        <dbReference type="ARBA" id="ARBA00022519"/>
    </source>
</evidence>
<proteinExistence type="predicted"/>
<dbReference type="Pfam" id="PF04403">
    <property type="entry name" value="PqiA"/>
    <property type="match status" value="1"/>
</dbReference>
<comment type="caution">
    <text evidence="8">The sequence shown here is derived from an EMBL/GenBank/DDBJ whole genome shotgun (WGS) entry which is preliminary data.</text>
</comment>
<gene>
    <name evidence="8" type="ORF">ENJ12_02170</name>
</gene>
<keyword evidence="5 7" id="KW-1133">Transmembrane helix</keyword>
<comment type="subcellular location">
    <subcellularLocation>
        <location evidence="1">Cell inner membrane</location>
    </subcellularLocation>
</comment>
<evidence type="ECO:0000313" key="8">
    <source>
        <dbReference type="EMBL" id="HEC05630.1"/>
    </source>
</evidence>
<evidence type="ECO:0000256" key="1">
    <source>
        <dbReference type="ARBA" id="ARBA00004533"/>
    </source>
</evidence>
<protein>
    <submittedName>
        <fullName evidence="8">Paraquat-inducible membrane protein A</fullName>
    </submittedName>
</protein>
<evidence type="ECO:0000256" key="6">
    <source>
        <dbReference type="ARBA" id="ARBA00023136"/>
    </source>
</evidence>
<dbReference type="PANTHER" id="PTHR30462">
    <property type="entry name" value="INTERMEMBRANE TRANSPORT PROTEIN PQIB-RELATED"/>
    <property type="match status" value="1"/>
</dbReference>
<evidence type="ECO:0000256" key="7">
    <source>
        <dbReference type="SAM" id="Phobius"/>
    </source>
</evidence>
<dbReference type="PANTHER" id="PTHR30462:SF3">
    <property type="entry name" value="INTERMEMBRANE TRANSPORT PROTEIN PQIA"/>
    <property type="match status" value="1"/>
</dbReference>
<keyword evidence="4 7" id="KW-0812">Transmembrane</keyword>